<comment type="caution">
    <text evidence="1">The sequence shown here is derived from an EMBL/GenBank/DDBJ whole genome shotgun (WGS) entry which is preliminary data.</text>
</comment>
<organism evidence="1 2">
    <name type="scientific">Zalaria obscura</name>
    <dbReference type="NCBI Taxonomy" id="2024903"/>
    <lineage>
        <taxon>Eukaryota</taxon>
        <taxon>Fungi</taxon>
        <taxon>Dikarya</taxon>
        <taxon>Ascomycota</taxon>
        <taxon>Pezizomycotina</taxon>
        <taxon>Dothideomycetes</taxon>
        <taxon>Dothideomycetidae</taxon>
        <taxon>Dothideales</taxon>
        <taxon>Zalariaceae</taxon>
        <taxon>Zalaria</taxon>
    </lineage>
</organism>
<protein>
    <submittedName>
        <fullName evidence="1">Uncharacterized protein</fullName>
    </submittedName>
</protein>
<sequence length="520" mass="57020">MTPVDRALSMLVTANHVLDHFKIIDGFGHVSVRDPSNAGQFYMTGSTPPAFVQSEKDLALYKVEDGSPVSPGSGGTSPWSERFTHSEVYKRYPEVQSVIHSHSQAVIAQGVSGVPLRPVFHMAAFLGDHVPVFDIGDVYTDGDARNMLVNSTRLGAALASTLSEEDNSAPSPLPAYTVSLQRGHGFTTWGTSLPEAVYRAVYTQQNAEIQNAAHLAQLASGCGNATVRYLSPQEWKDTAVMNHAAVMKAWAYFSRIAETLPIYHNALVRDTSDEKVWDQSIKSNSLLGGGPPWALPSLLVMRIRRDVANCDRSVWRNIVPALCDKGFSGKSYLLLSDLPVRCTDELGIHLVRGSGCGVDQQMPQNLANGIDMEQSDIQGSSSASIVTDKSTAAPRREVCLPRAGRELVQRMPLQGVPELQVDSLANRLRIGQTLYSFSPHTTRLRPAGRRLPAHPLATRREEPHEPREGRQQHLRPDRTAARQDRHEHHIASSQRRSPDTSPGAVPQDSASWVEDLKTLS</sequence>
<evidence type="ECO:0000313" key="1">
    <source>
        <dbReference type="EMBL" id="KAK8200909.1"/>
    </source>
</evidence>
<keyword evidence="2" id="KW-1185">Reference proteome</keyword>
<dbReference type="Proteomes" id="UP001320706">
    <property type="component" value="Unassembled WGS sequence"/>
</dbReference>
<evidence type="ECO:0000313" key="2">
    <source>
        <dbReference type="Proteomes" id="UP001320706"/>
    </source>
</evidence>
<name>A0ACC3S957_9PEZI</name>
<dbReference type="EMBL" id="JAMKPW020000038">
    <property type="protein sequence ID" value="KAK8200909.1"/>
    <property type="molecule type" value="Genomic_DNA"/>
</dbReference>
<accession>A0ACC3S957</accession>
<gene>
    <name evidence="1" type="ORF">M8818_006227</name>
</gene>
<reference evidence="1" key="1">
    <citation type="submission" date="2024-02" db="EMBL/GenBank/DDBJ databases">
        <title>Metagenome Assembled Genome of Zalaria obscura JY119.</title>
        <authorList>
            <person name="Vighnesh L."/>
            <person name="Jagadeeshwari U."/>
            <person name="Venkata Ramana C."/>
            <person name="Sasikala C."/>
        </authorList>
    </citation>
    <scope>NUCLEOTIDE SEQUENCE</scope>
    <source>
        <strain evidence="1">JY119</strain>
    </source>
</reference>
<proteinExistence type="predicted"/>